<dbReference type="EMBL" id="QVIG01000001">
    <property type="protein sequence ID" value="RGD62058.1"/>
    <property type="molecule type" value="Genomic_DNA"/>
</dbReference>
<evidence type="ECO:0000313" key="1">
    <source>
        <dbReference type="EMBL" id="RGD62058.1"/>
    </source>
</evidence>
<proteinExistence type="predicted"/>
<sequence>MTSKDLPDLPPALAARPRDEKRGLPIPVVNTHDGGVVDFVTLNGTAALRLALAKQCSLCDEPLAGPVAFLGGPKSAEAGHYSDPPMHEACAQAALTLCPHIARPHARRAGERRVAEDASIPVGFTEEKPEEWVLVIASGYLVGAVPAEGGGLVPLFVVRDRMRERRFGYQDGALTETPAA</sequence>
<reference evidence="1 2" key="1">
    <citation type="submission" date="2018-08" db="EMBL/GenBank/DDBJ databases">
        <title>Diversity &amp; Physiological Properties of Lignin-Decomposing Actinobacteria from Soil.</title>
        <authorList>
            <person name="Roh S.G."/>
            <person name="Kim S.B."/>
        </authorList>
    </citation>
    <scope>NUCLEOTIDE SEQUENCE [LARGE SCALE GENOMIC DNA]</scope>
    <source>
        <strain evidence="1 2">MMS17-GH009</strain>
    </source>
</reference>
<keyword evidence="2" id="KW-1185">Reference proteome</keyword>
<protein>
    <submittedName>
        <fullName evidence="1">Uncharacterized protein</fullName>
    </submittedName>
</protein>
<dbReference type="AlphaFoldDB" id="A0A373A1N1"/>
<organism evidence="1 2">
    <name type="scientific">Kitasatospora xanthocidica</name>
    <dbReference type="NCBI Taxonomy" id="83382"/>
    <lineage>
        <taxon>Bacteria</taxon>
        <taxon>Bacillati</taxon>
        <taxon>Actinomycetota</taxon>
        <taxon>Actinomycetes</taxon>
        <taxon>Kitasatosporales</taxon>
        <taxon>Streptomycetaceae</taxon>
        <taxon>Kitasatospora</taxon>
    </lineage>
</organism>
<comment type="caution">
    <text evidence="1">The sequence shown here is derived from an EMBL/GenBank/DDBJ whole genome shotgun (WGS) entry which is preliminary data.</text>
</comment>
<name>A0A373A1N1_9ACTN</name>
<dbReference type="RefSeq" id="WP_117490273.1">
    <property type="nucleotide sequence ID" value="NZ_QVIG01000001.1"/>
</dbReference>
<evidence type="ECO:0000313" key="2">
    <source>
        <dbReference type="Proteomes" id="UP000263377"/>
    </source>
</evidence>
<accession>A0A373A1N1</accession>
<dbReference type="Proteomes" id="UP000263377">
    <property type="component" value="Unassembled WGS sequence"/>
</dbReference>
<gene>
    <name evidence="1" type="ORF">DR950_33785</name>
</gene>